<reference evidence="1 2" key="1">
    <citation type="submission" date="2023-08" db="EMBL/GenBank/DDBJ databases">
        <title>Nocardioides seae sp. nov., a bacterium isolated from a soil.</title>
        <authorList>
            <person name="Wang X."/>
        </authorList>
    </citation>
    <scope>NUCLEOTIDE SEQUENCE [LARGE SCALE GENOMIC DNA]</scope>
    <source>
        <strain evidence="1 2">YZH12</strain>
    </source>
</reference>
<protein>
    <recommendedName>
        <fullName evidence="3">TetR family transcriptional regulator</fullName>
    </recommendedName>
</protein>
<dbReference type="RefSeq" id="WP_315730982.1">
    <property type="nucleotide sequence ID" value="NZ_JAVYII010000001.1"/>
</dbReference>
<proteinExistence type="predicted"/>
<organism evidence="1 2">
    <name type="scientific">Nocardioides imazamoxiresistens</name>
    <dbReference type="NCBI Taxonomy" id="3231893"/>
    <lineage>
        <taxon>Bacteria</taxon>
        <taxon>Bacillati</taxon>
        <taxon>Actinomycetota</taxon>
        <taxon>Actinomycetes</taxon>
        <taxon>Propionibacteriales</taxon>
        <taxon>Nocardioidaceae</taxon>
        <taxon>Nocardioides</taxon>
    </lineage>
</organism>
<dbReference type="EMBL" id="JAVYII010000001">
    <property type="protein sequence ID" value="MDT9591910.1"/>
    <property type="molecule type" value="Genomic_DNA"/>
</dbReference>
<sequence length="104" mass="11192">MDAIALHVLLVEQVTRAVCDLVRPTPTARARFIDLCVEGALACDVLTDDARVSDDPTAGRRARWATSTFVELAEPGVDAATRHQVALACEVAVARFTSLARRTS</sequence>
<comment type="caution">
    <text evidence="1">The sequence shown here is derived from an EMBL/GenBank/DDBJ whole genome shotgun (WGS) entry which is preliminary data.</text>
</comment>
<keyword evidence="2" id="KW-1185">Reference proteome</keyword>
<evidence type="ECO:0000313" key="2">
    <source>
        <dbReference type="Proteomes" id="UP001268542"/>
    </source>
</evidence>
<gene>
    <name evidence="1" type="ORF">RDV89_02440</name>
</gene>
<evidence type="ECO:0000313" key="1">
    <source>
        <dbReference type="EMBL" id="MDT9591910.1"/>
    </source>
</evidence>
<name>A0ABU3PRR0_9ACTN</name>
<dbReference type="Proteomes" id="UP001268542">
    <property type="component" value="Unassembled WGS sequence"/>
</dbReference>
<accession>A0ABU3PRR0</accession>
<evidence type="ECO:0008006" key="3">
    <source>
        <dbReference type="Google" id="ProtNLM"/>
    </source>
</evidence>